<dbReference type="Pfam" id="PF19335">
    <property type="entry name" value="HMBD"/>
    <property type="match status" value="1"/>
</dbReference>
<dbReference type="PANTHER" id="PTHR30097:SF15">
    <property type="entry name" value="CATION EFFLUX SYSTEM PROTEIN CUSB"/>
    <property type="match status" value="1"/>
</dbReference>
<dbReference type="Pfam" id="PF25954">
    <property type="entry name" value="Beta-barrel_RND_2"/>
    <property type="match status" value="1"/>
</dbReference>
<feature type="domain" description="CusB-like beta-barrel" evidence="8">
    <location>
        <begin position="249"/>
        <end position="325"/>
    </location>
</feature>
<dbReference type="Gene3D" id="6.10.140.730">
    <property type="match status" value="1"/>
</dbReference>
<dbReference type="Gene3D" id="2.40.420.20">
    <property type="match status" value="1"/>
</dbReference>
<evidence type="ECO:0000259" key="6">
    <source>
        <dbReference type="Pfam" id="PF25869"/>
    </source>
</evidence>
<dbReference type="InterPro" id="IPR045800">
    <property type="entry name" value="HMBD"/>
</dbReference>
<dbReference type="InterPro" id="IPR021647">
    <property type="entry name" value="CusF_Ec"/>
</dbReference>
<dbReference type="Pfam" id="PF25869">
    <property type="entry name" value="3HB_CusB"/>
    <property type="match status" value="1"/>
</dbReference>
<dbReference type="InterPro" id="IPR006143">
    <property type="entry name" value="RND_pump_MFP"/>
</dbReference>
<dbReference type="Pfam" id="PF11604">
    <property type="entry name" value="CusF_Ec"/>
    <property type="match status" value="2"/>
</dbReference>
<evidence type="ECO:0000259" key="7">
    <source>
        <dbReference type="Pfam" id="PF25919"/>
    </source>
</evidence>
<evidence type="ECO:0000256" key="1">
    <source>
        <dbReference type="ARBA" id="ARBA00009477"/>
    </source>
</evidence>
<proteinExistence type="inferred from homology"/>
<organism evidence="10 11">
    <name type="scientific">Marinobacterium maritimum</name>
    <dbReference type="NCBI Taxonomy" id="500162"/>
    <lineage>
        <taxon>Bacteria</taxon>
        <taxon>Pseudomonadati</taxon>
        <taxon>Pseudomonadota</taxon>
        <taxon>Gammaproteobacteria</taxon>
        <taxon>Oceanospirillales</taxon>
        <taxon>Oceanospirillaceae</taxon>
        <taxon>Marinobacterium</taxon>
    </lineage>
</organism>
<keyword evidence="11" id="KW-1185">Reference proteome</keyword>
<feature type="domain" description="CzcB-like C-terminal circularly permuted SH3-like" evidence="9">
    <location>
        <begin position="333"/>
        <end position="392"/>
    </location>
</feature>
<dbReference type="Pfam" id="PF25975">
    <property type="entry name" value="CzcB_C"/>
    <property type="match status" value="1"/>
</dbReference>
<dbReference type="Gene3D" id="2.40.50.320">
    <property type="entry name" value="Copper binding periplasmic protein CusF"/>
    <property type="match status" value="2"/>
</dbReference>
<reference evidence="11" key="1">
    <citation type="journal article" date="2019" name="Int. J. Syst. Evol. Microbiol.">
        <title>The Global Catalogue of Microorganisms (GCM) 10K type strain sequencing project: providing services to taxonomists for standard genome sequencing and annotation.</title>
        <authorList>
            <consortium name="The Broad Institute Genomics Platform"/>
            <consortium name="The Broad Institute Genome Sequencing Center for Infectious Disease"/>
            <person name="Wu L."/>
            <person name="Ma J."/>
        </authorList>
    </citation>
    <scope>NUCLEOTIDE SEQUENCE [LARGE SCALE GENOMIC DNA]</scope>
    <source>
        <strain evidence="11">JCM 15134</strain>
    </source>
</reference>
<dbReference type="InterPro" id="IPR051909">
    <property type="entry name" value="MFP_Cation_Efflux"/>
</dbReference>
<feature type="transmembrane region" description="Helical" evidence="4">
    <location>
        <begin position="7"/>
        <end position="25"/>
    </location>
</feature>
<keyword evidence="4" id="KW-0472">Membrane</keyword>
<dbReference type="SUPFAM" id="SSF111369">
    <property type="entry name" value="HlyD-like secretion proteins"/>
    <property type="match status" value="1"/>
</dbReference>
<feature type="compositionally biased region" description="Polar residues" evidence="3">
    <location>
        <begin position="616"/>
        <end position="629"/>
    </location>
</feature>
<feature type="domain" description="CusB-like barrel-sandwich hybrid" evidence="7">
    <location>
        <begin position="129"/>
        <end position="244"/>
    </location>
</feature>
<name>A0ABP3TBI3_9GAMM</name>
<evidence type="ECO:0000259" key="8">
    <source>
        <dbReference type="Pfam" id="PF25954"/>
    </source>
</evidence>
<dbReference type="Gene3D" id="2.40.50.100">
    <property type="match status" value="1"/>
</dbReference>
<protein>
    <submittedName>
        <fullName evidence="10">Efflux RND transporter periplasmic adaptor subunit</fullName>
    </submittedName>
</protein>
<evidence type="ECO:0000313" key="10">
    <source>
        <dbReference type="EMBL" id="GAA0691147.1"/>
    </source>
</evidence>
<dbReference type="InterPro" id="IPR042230">
    <property type="entry name" value="CusF_sf"/>
</dbReference>
<evidence type="ECO:0000256" key="4">
    <source>
        <dbReference type="SAM" id="Phobius"/>
    </source>
</evidence>
<feature type="domain" description="CusB-like three alpha-helical bundle" evidence="6">
    <location>
        <begin position="165"/>
        <end position="211"/>
    </location>
</feature>
<accession>A0ABP3TBI3</accession>
<evidence type="ECO:0000313" key="11">
    <source>
        <dbReference type="Proteomes" id="UP001499915"/>
    </source>
</evidence>
<feature type="domain" description="Heavy metal binding" evidence="5">
    <location>
        <begin position="47"/>
        <end position="73"/>
    </location>
</feature>
<keyword evidence="2" id="KW-0813">Transport</keyword>
<evidence type="ECO:0000256" key="2">
    <source>
        <dbReference type="ARBA" id="ARBA00022448"/>
    </source>
</evidence>
<dbReference type="InterPro" id="IPR058790">
    <property type="entry name" value="BSH_CusB"/>
</dbReference>
<dbReference type="NCBIfam" id="TIGR01730">
    <property type="entry name" value="RND_mfp"/>
    <property type="match status" value="1"/>
</dbReference>
<dbReference type="InterPro" id="IPR058792">
    <property type="entry name" value="Beta-barrel_RND_2"/>
</dbReference>
<dbReference type="EMBL" id="BAAAET010000002">
    <property type="protein sequence ID" value="GAA0691147.1"/>
    <property type="molecule type" value="Genomic_DNA"/>
</dbReference>
<dbReference type="InterPro" id="IPR058649">
    <property type="entry name" value="CzcB_C"/>
</dbReference>
<dbReference type="PANTHER" id="PTHR30097">
    <property type="entry name" value="CATION EFFLUX SYSTEM PROTEIN CUSB"/>
    <property type="match status" value="1"/>
</dbReference>
<feature type="region of interest" description="Disordered" evidence="3">
    <location>
        <begin position="598"/>
        <end position="629"/>
    </location>
</feature>
<evidence type="ECO:0000259" key="9">
    <source>
        <dbReference type="Pfam" id="PF25975"/>
    </source>
</evidence>
<gene>
    <name evidence="10" type="ORF">GCM10009104_17440</name>
</gene>
<dbReference type="InterPro" id="IPR058791">
    <property type="entry name" value="3HB_CusB"/>
</dbReference>
<dbReference type="Proteomes" id="UP001499915">
    <property type="component" value="Unassembled WGS sequence"/>
</dbReference>
<evidence type="ECO:0000259" key="5">
    <source>
        <dbReference type="Pfam" id="PF19335"/>
    </source>
</evidence>
<evidence type="ECO:0000256" key="3">
    <source>
        <dbReference type="SAM" id="MobiDB-lite"/>
    </source>
</evidence>
<dbReference type="Gene3D" id="2.40.30.170">
    <property type="match status" value="1"/>
</dbReference>
<comment type="similarity">
    <text evidence="1">Belongs to the membrane fusion protein (MFP) (TC 8.A.1) family.</text>
</comment>
<dbReference type="RefSeq" id="WP_343804949.1">
    <property type="nucleotide sequence ID" value="NZ_BAAAET010000002.1"/>
</dbReference>
<dbReference type="Pfam" id="PF25919">
    <property type="entry name" value="BSH_CusB"/>
    <property type="match status" value="1"/>
</dbReference>
<sequence>MNGAVKFLGVLVLGGVIGGGAVYVLNPGANSAVGSGSTASGEPEPLYWVAPMDPNYRRDKPGKSPMGMDLIPVYEEDAAAGPDEGPGTIRISPEVVNNLGVRTASVAHSALSFEVSTVGYVQYDQDRIVHLHPRVEGWVERIHVQAAGEPVEQGQPLYELYSPALVNAQEEMLFALSRGDSRLAQAAESRLRSLNVSDEVIKTLRRDRKVSQTVTFYAPITGVVDDFTLREGLFVQPGMTLMSIGSLDEVWVEAEVFERQASLVQPGLPVSMELDYLPGREWQGSVDYIYPTLDSDTRTLRVRMRFDNSDHLLKPNMFAQVRIHNDTESNILSVPREAVIRGGGDNRVVLALGEGRFKSVNVRTGRSDGDRVEVLEGVREGEKVVTSAQFLLDSESSKTSDFKRMYYGDAEAGNATAQADSSAPKARPTRVWVDATVNEVMPEQGKVNVNHGAIPDWGWPEMRMDFSVSEFVDMTELAPGAKGQIEVHKLDAGGYEISDVFMADAEADSQAGDNTPKAKPTRVWVDATVNAVMPEQGKINVSHAAILDWGWPEMRMDFTVSEFVDMAELAPGAKGQIEVSKLEGGGYEVVDVFITEPGEGSADSPAMEGMDHSMHTMDQNASGSSEGTQ</sequence>
<keyword evidence="4" id="KW-1133">Transmembrane helix</keyword>
<keyword evidence="4" id="KW-0812">Transmembrane</keyword>
<comment type="caution">
    <text evidence="10">The sequence shown here is derived from an EMBL/GenBank/DDBJ whole genome shotgun (WGS) entry which is preliminary data.</text>
</comment>